<dbReference type="AlphaFoldDB" id="A0A1G9J2N7"/>
<organism evidence="2 3">
    <name type="scientific">Halarsenatibacter silvermanii</name>
    <dbReference type="NCBI Taxonomy" id="321763"/>
    <lineage>
        <taxon>Bacteria</taxon>
        <taxon>Bacillati</taxon>
        <taxon>Bacillota</taxon>
        <taxon>Clostridia</taxon>
        <taxon>Halanaerobiales</taxon>
        <taxon>Halarsenatibacteraceae</taxon>
        <taxon>Halarsenatibacter</taxon>
    </lineage>
</organism>
<evidence type="ECO:0000313" key="3">
    <source>
        <dbReference type="Proteomes" id="UP000199476"/>
    </source>
</evidence>
<protein>
    <recommendedName>
        <fullName evidence="1">Damage-control phosphatase ARMT1-like metal-binding domain-containing protein</fullName>
    </recommendedName>
</protein>
<reference evidence="2 3" key="1">
    <citation type="submission" date="2016-10" db="EMBL/GenBank/DDBJ databases">
        <authorList>
            <person name="de Groot N.N."/>
        </authorList>
    </citation>
    <scope>NUCLEOTIDE SEQUENCE [LARGE SCALE GENOMIC DNA]</scope>
    <source>
        <strain evidence="2 3">SLAS-1</strain>
    </source>
</reference>
<dbReference type="Gene3D" id="1.10.285.20">
    <property type="entry name" value="Uncharacterised protein PF01937, DUF89, domain 2"/>
    <property type="match status" value="1"/>
</dbReference>
<dbReference type="Proteomes" id="UP000199476">
    <property type="component" value="Unassembled WGS sequence"/>
</dbReference>
<keyword evidence="3" id="KW-1185">Reference proteome</keyword>
<dbReference type="InterPro" id="IPR036075">
    <property type="entry name" value="ARMT-1-like_metal-bd_sf"/>
</dbReference>
<name>A0A1G9J2N7_9FIRM</name>
<dbReference type="Pfam" id="PF01937">
    <property type="entry name" value="ARMT1-like_dom"/>
    <property type="match status" value="1"/>
</dbReference>
<sequence length="282" mass="31571">MNIQLECFPCLFNQTLESAQLASDDREIIREIIDTYAEMVPEIGEESKTLEVVIEMHDVIEEKTGVSDPYADYKRKNIETSRSLLPEFKKIIAQAEDPLFSALLISAIGNSIDAGVGLEVDIESNLGEISKGVFVRSDYGLFKKKLKKAENILILADNAGEAVFDELLLEELQEIVDITYAVRDRPAINDITMKEADMLNIDNYARVISSGSPTSGTMLDYTSEEFQDYYRKADLRLAKGMGNLEGLYEEDEEIFHLLKAKCGPVSDLIGIDEGELAFFLND</sequence>
<dbReference type="OrthoDB" id="9796465at2"/>
<dbReference type="InterPro" id="IPR014444">
    <property type="entry name" value="PH1575-like"/>
</dbReference>
<feature type="domain" description="Damage-control phosphatase ARMT1-like metal-binding" evidence="1">
    <location>
        <begin position="5"/>
        <end position="275"/>
    </location>
</feature>
<dbReference type="InterPro" id="IPR002791">
    <property type="entry name" value="ARMT1-like_metal-bd"/>
</dbReference>
<gene>
    <name evidence="2" type="ORF">SAMN04488692_103119</name>
</gene>
<evidence type="ECO:0000259" key="1">
    <source>
        <dbReference type="Pfam" id="PF01937"/>
    </source>
</evidence>
<dbReference type="SUPFAM" id="SSF111321">
    <property type="entry name" value="AF1104-like"/>
    <property type="match status" value="1"/>
</dbReference>
<accession>A0A1G9J2N7</accession>
<dbReference type="STRING" id="321763.SAMN04488692_103119"/>
<dbReference type="Gene3D" id="3.40.50.10880">
    <property type="entry name" value="Uncharacterised protein PF01937, DUF89, domain 3"/>
    <property type="match status" value="1"/>
</dbReference>
<evidence type="ECO:0000313" key="2">
    <source>
        <dbReference type="EMBL" id="SDL31582.1"/>
    </source>
</evidence>
<dbReference type="EMBL" id="FNGO01000003">
    <property type="protein sequence ID" value="SDL31582.1"/>
    <property type="molecule type" value="Genomic_DNA"/>
</dbReference>
<proteinExistence type="predicted"/>
<dbReference type="RefSeq" id="WP_089758316.1">
    <property type="nucleotide sequence ID" value="NZ_FNGO01000003.1"/>
</dbReference>
<dbReference type="PIRSF" id="PIRSF006593">
    <property type="entry name" value="UCP006593"/>
    <property type="match status" value="1"/>
</dbReference>